<feature type="transmembrane region" description="Helical" evidence="1">
    <location>
        <begin position="103"/>
        <end position="127"/>
    </location>
</feature>
<protein>
    <submittedName>
        <fullName evidence="2">Uncharacterized protein</fullName>
    </submittedName>
</protein>
<accession>A0A7J5B621</accession>
<organism evidence="2 3">
    <name type="scientific">Pseudoclavibacter terrae</name>
    <dbReference type="NCBI Taxonomy" id="1530195"/>
    <lineage>
        <taxon>Bacteria</taxon>
        <taxon>Bacillati</taxon>
        <taxon>Actinomycetota</taxon>
        <taxon>Actinomycetes</taxon>
        <taxon>Micrococcales</taxon>
        <taxon>Microbacteriaceae</taxon>
        <taxon>Pseudoclavibacter</taxon>
    </lineage>
</organism>
<dbReference type="InterPro" id="IPR046231">
    <property type="entry name" value="DUF6264"/>
</dbReference>
<keyword evidence="3" id="KW-1185">Reference proteome</keyword>
<comment type="caution">
    <text evidence="2">The sequence shown here is derived from an EMBL/GenBank/DDBJ whole genome shotgun (WGS) entry which is preliminary data.</text>
</comment>
<feature type="transmembrane region" description="Helical" evidence="1">
    <location>
        <begin position="70"/>
        <end position="91"/>
    </location>
</feature>
<evidence type="ECO:0000313" key="2">
    <source>
        <dbReference type="EMBL" id="KAB1639616.1"/>
    </source>
</evidence>
<dbReference type="OrthoDB" id="5119556at2"/>
<evidence type="ECO:0000256" key="1">
    <source>
        <dbReference type="SAM" id="Phobius"/>
    </source>
</evidence>
<proteinExistence type="predicted"/>
<dbReference type="Pfam" id="PF19779">
    <property type="entry name" value="DUF6264"/>
    <property type="match status" value="1"/>
</dbReference>
<dbReference type="RefSeq" id="WP_151422801.1">
    <property type="nucleotide sequence ID" value="NZ_CANKVH010000010.1"/>
</dbReference>
<keyword evidence="1" id="KW-1133">Transmembrane helix</keyword>
<sequence>MSVTPGAEQQDSLQEAKRKNDRFLGIGFLVLGLVATILNMTTFTENSLAGQMALLYEDFGISDYVRPEGLGLLSTTAILVLPAIYALTLYLTLIRWKAGKRAMWIPIIGAVVTLVTIFGLTLTAILLHGELLQALSSGALPTATPTST</sequence>
<keyword evidence="1" id="KW-0812">Transmembrane</keyword>
<feature type="transmembrane region" description="Helical" evidence="1">
    <location>
        <begin position="23"/>
        <end position="43"/>
    </location>
</feature>
<name>A0A7J5B621_9MICO</name>
<keyword evidence="1" id="KW-0472">Membrane</keyword>
<evidence type="ECO:0000313" key="3">
    <source>
        <dbReference type="Proteomes" id="UP000490386"/>
    </source>
</evidence>
<dbReference type="AlphaFoldDB" id="A0A7J5B621"/>
<dbReference type="Proteomes" id="UP000490386">
    <property type="component" value="Unassembled WGS sequence"/>
</dbReference>
<dbReference type="EMBL" id="WBJX01000001">
    <property type="protein sequence ID" value="KAB1639616.1"/>
    <property type="molecule type" value="Genomic_DNA"/>
</dbReference>
<reference evidence="2 3" key="1">
    <citation type="submission" date="2019-09" db="EMBL/GenBank/DDBJ databases">
        <title>Phylogeny of genus Pseudoclavibacter and closely related genus.</title>
        <authorList>
            <person name="Li Y."/>
        </authorList>
    </citation>
    <scope>NUCLEOTIDE SEQUENCE [LARGE SCALE GENOMIC DNA]</scope>
    <source>
        <strain evidence="2 3">THG-MD12</strain>
    </source>
</reference>
<gene>
    <name evidence="2" type="ORF">F8O03_04640</name>
</gene>